<evidence type="ECO:0000313" key="6">
    <source>
        <dbReference type="Proteomes" id="UP000663829"/>
    </source>
</evidence>
<comment type="caution">
    <text evidence="2">The sequence shown here is derived from an EMBL/GenBank/DDBJ whole genome shotgun (WGS) entry which is preliminary data.</text>
</comment>
<proteinExistence type="predicted"/>
<feature type="region of interest" description="Disordered" evidence="1">
    <location>
        <begin position="129"/>
        <end position="148"/>
    </location>
</feature>
<dbReference type="Proteomes" id="UP000677228">
    <property type="component" value="Unassembled WGS sequence"/>
</dbReference>
<gene>
    <name evidence="2" type="ORF">GPM918_LOCUS14295</name>
    <name evidence="3" type="ORF">OVA965_LOCUS27041</name>
    <name evidence="4" type="ORF">SRO942_LOCUS14293</name>
    <name evidence="5" type="ORF">TMI583_LOCUS27786</name>
</gene>
<evidence type="ECO:0000313" key="2">
    <source>
        <dbReference type="EMBL" id="CAF1011580.1"/>
    </source>
</evidence>
<evidence type="ECO:0000256" key="1">
    <source>
        <dbReference type="SAM" id="MobiDB-lite"/>
    </source>
</evidence>
<dbReference type="OrthoDB" id="10033447at2759"/>
<dbReference type="Proteomes" id="UP000681722">
    <property type="component" value="Unassembled WGS sequence"/>
</dbReference>
<protein>
    <submittedName>
        <fullName evidence="2">Uncharacterized protein</fullName>
    </submittedName>
</protein>
<sequence length="316" mass="36465">MHFPQNNVVSSGVNTTEQIRNIFAEIQSQLPSVVFDSDDDEEKNDLNNDSDKIDNFEAKNEIQQQCITHDILDNDSRLLNPYPDDLLESLLKNYDSFLSIHPRSANDANQQLPSVDLQTNASSNILQKDISNENSTVNKSQKTSNHSQSLSMDLLKNIDFDKLNITCDRQNDHEINFSRPDPQETTIYGTSSSDVVLQRLVQHASKFAHENTGFKNLERALRENNEQNTRQKRTIIPETERKTIFLDLRHLEKEKKIKDEKKISVSVFNRTLQENPIEKPTLKSDNNSSDDDNNDEDNNMLWFEKRRAMKNKLSNS</sequence>
<dbReference type="Proteomes" id="UP000682733">
    <property type="component" value="Unassembled WGS sequence"/>
</dbReference>
<keyword evidence="6" id="KW-1185">Reference proteome</keyword>
<evidence type="ECO:0000313" key="4">
    <source>
        <dbReference type="EMBL" id="CAF3782882.1"/>
    </source>
</evidence>
<reference evidence="2" key="1">
    <citation type="submission" date="2021-02" db="EMBL/GenBank/DDBJ databases">
        <authorList>
            <person name="Nowell W R."/>
        </authorList>
    </citation>
    <scope>NUCLEOTIDE SEQUENCE</scope>
</reference>
<accession>A0A814HMW8</accession>
<organism evidence="2 6">
    <name type="scientific">Didymodactylos carnosus</name>
    <dbReference type="NCBI Taxonomy" id="1234261"/>
    <lineage>
        <taxon>Eukaryota</taxon>
        <taxon>Metazoa</taxon>
        <taxon>Spiralia</taxon>
        <taxon>Gnathifera</taxon>
        <taxon>Rotifera</taxon>
        <taxon>Eurotatoria</taxon>
        <taxon>Bdelloidea</taxon>
        <taxon>Philodinida</taxon>
        <taxon>Philodinidae</taxon>
        <taxon>Didymodactylos</taxon>
    </lineage>
</organism>
<dbReference type="AlphaFoldDB" id="A0A814HMW8"/>
<dbReference type="EMBL" id="CAJNOK010017639">
    <property type="protein sequence ID" value="CAF1267901.1"/>
    <property type="molecule type" value="Genomic_DNA"/>
</dbReference>
<feature type="compositionally biased region" description="Acidic residues" evidence="1">
    <location>
        <begin position="288"/>
        <end position="298"/>
    </location>
</feature>
<dbReference type="Proteomes" id="UP000663829">
    <property type="component" value="Unassembled WGS sequence"/>
</dbReference>
<dbReference type="EMBL" id="CAJOBA010039200">
    <property type="protein sequence ID" value="CAF4073741.1"/>
    <property type="molecule type" value="Genomic_DNA"/>
</dbReference>
<feature type="region of interest" description="Disordered" evidence="1">
    <location>
        <begin position="276"/>
        <end position="300"/>
    </location>
</feature>
<evidence type="ECO:0000313" key="5">
    <source>
        <dbReference type="EMBL" id="CAF4073741.1"/>
    </source>
</evidence>
<feature type="compositionally biased region" description="Polar residues" evidence="1">
    <location>
        <begin position="132"/>
        <end position="148"/>
    </location>
</feature>
<dbReference type="EMBL" id="CAJOBC010003420">
    <property type="protein sequence ID" value="CAF3782882.1"/>
    <property type="molecule type" value="Genomic_DNA"/>
</dbReference>
<dbReference type="EMBL" id="CAJNOQ010003421">
    <property type="protein sequence ID" value="CAF1011580.1"/>
    <property type="molecule type" value="Genomic_DNA"/>
</dbReference>
<evidence type="ECO:0000313" key="3">
    <source>
        <dbReference type="EMBL" id="CAF1267901.1"/>
    </source>
</evidence>
<name>A0A814HMW8_9BILA</name>